<dbReference type="InterPro" id="IPR003848">
    <property type="entry name" value="DUF218"/>
</dbReference>
<dbReference type="InterPro" id="IPR051599">
    <property type="entry name" value="Cell_Envelope_Assoc"/>
</dbReference>
<dbReference type="GO" id="GO:0043164">
    <property type="term" value="P:Gram-negative-bacterium-type cell wall biogenesis"/>
    <property type="evidence" value="ECO:0007669"/>
    <property type="project" value="TreeGrafter"/>
</dbReference>
<feature type="domain" description="DUF218" evidence="1">
    <location>
        <begin position="44"/>
        <end position="155"/>
    </location>
</feature>
<keyword evidence="3" id="KW-1185">Reference proteome</keyword>
<dbReference type="InterPro" id="IPR014729">
    <property type="entry name" value="Rossmann-like_a/b/a_fold"/>
</dbReference>
<evidence type="ECO:0000313" key="2">
    <source>
        <dbReference type="EMBL" id="SDW59739.1"/>
    </source>
</evidence>
<dbReference type="GO" id="GO:0005886">
    <property type="term" value="C:plasma membrane"/>
    <property type="evidence" value="ECO:0007669"/>
    <property type="project" value="TreeGrafter"/>
</dbReference>
<dbReference type="GO" id="GO:0000270">
    <property type="term" value="P:peptidoglycan metabolic process"/>
    <property type="evidence" value="ECO:0007669"/>
    <property type="project" value="TreeGrafter"/>
</dbReference>
<dbReference type="Proteomes" id="UP000199488">
    <property type="component" value="Unassembled WGS sequence"/>
</dbReference>
<dbReference type="RefSeq" id="WP_176967726.1">
    <property type="nucleotide sequence ID" value="NZ_FNNC01000003.1"/>
</dbReference>
<protein>
    <submittedName>
        <fullName evidence="2">DUF218 domain-containing protein</fullName>
    </submittedName>
</protein>
<dbReference type="Pfam" id="PF02698">
    <property type="entry name" value="DUF218"/>
    <property type="match status" value="1"/>
</dbReference>
<dbReference type="EMBL" id="FNNC01000003">
    <property type="protein sequence ID" value="SDW59739.1"/>
    <property type="molecule type" value="Genomic_DNA"/>
</dbReference>
<dbReference type="CDD" id="cd06259">
    <property type="entry name" value="YdcF-like"/>
    <property type="match status" value="1"/>
</dbReference>
<dbReference type="AlphaFoldDB" id="A0A1H2UVX5"/>
<evidence type="ECO:0000313" key="3">
    <source>
        <dbReference type="Proteomes" id="UP000199488"/>
    </source>
</evidence>
<organism evidence="2 3">
    <name type="scientific">Marinococcus luteus</name>
    <dbReference type="NCBI Taxonomy" id="1122204"/>
    <lineage>
        <taxon>Bacteria</taxon>
        <taxon>Bacillati</taxon>
        <taxon>Bacillota</taxon>
        <taxon>Bacilli</taxon>
        <taxon>Bacillales</taxon>
        <taxon>Bacillaceae</taxon>
        <taxon>Marinococcus</taxon>
    </lineage>
</organism>
<accession>A0A1H2UVX5</accession>
<reference evidence="2 3" key="1">
    <citation type="submission" date="2016-10" db="EMBL/GenBank/DDBJ databases">
        <authorList>
            <person name="de Groot N.N."/>
        </authorList>
    </citation>
    <scope>NUCLEOTIDE SEQUENCE [LARGE SCALE GENOMIC DNA]</scope>
    <source>
        <strain evidence="2 3">DSM 23126</strain>
    </source>
</reference>
<name>A0A1H2UVX5_9BACI</name>
<sequence>MKKIFYSLLFVIGAALLINASFFALPQKTVASLLTHQDEPKNADVIIALSGDFERLYTVADLLEKGYADKVILTNGEDGSFNENLAVRAGIPEEAIIMENKAVSTHENAVYSKKIMQERNFDSALVVTSDYHMKRTKIQFDDVMSNTGITLDYVPHVHAEEAWGPKHVQLWKEFYKLTGTIGIESWDRMS</sequence>
<dbReference type="PANTHER" id="PTHR30336:SF4">
    <property type="entry name" value="ENVELOPE BIOGENESIS FACTOR ELYC"/>
    <property type="match status" value="1"/>
</dbReference>
<proteinExistence type="predicted"/>
<dbReference type="PANTHER" id="PTHR30336">
    <property type="entry name" value="INNER MEMBRANE PROTEIN, PROBABLE PERMEASE"/>
    <property type="match status" value="1"/>
</dbReference>
<evidence type="ECO:0000259" key="1">
    <source>
        <dbReference type="Pfam" id="PF02698"/>
    </source>
</evidence>
<gene>
    <name evidence="2" type="ORF">SAMN05421781_1907</name>
</gene>
<dbReference type="Gene3D" id="3.40.50.620">
    <property type="entry name" value="HUPs"/>
    <property type="match status" value="1"/>
</dbReference>